<organism evidence="1 2">
    <name type="scientific">Methylopila musalis</name>
    <dbReference type="NCBI Taxonomy" id="1134781"/>
    <lineage>
        <taxon>Bacteria</taxon>
        <taxon>Pseudomonadati</taxon>
        <taxon>Pseudomonadota</taxon>
        <taxon>Alphaproteobacteria</taxon>
        <taxon>Hyphomicrobiales</taxon>
        <taxon>Methylopilaceae</taxon>
        <taxon>Methylopila</taxon>
    </lineage>
</organism>
<gene>
    <name evidence="1" type="ORF">ACFQ4O_01270</name>
</gene>
<comment type="caution">
    <text evidence="1">The sequence shown here is derived from an EMBL/GenBank/DDBJ whole genome shotgun (WGS) entry which is preliminary data.</text>
</comment>
<evidence type="ECO:0000313" key="1">
    <source>
        <dbReference type="EMBL" id="MFD1330625.1"/>
    </source>
</evidence>
<sequence>MGDHQVSSVAFLVKGVRLNPHDVTSYTGMTPSEIRLFGEVRTLQSGKNIKSRTALWLMEAPKNVSLENKILFIDDKLPSNINNIRKINGVEDVYLDIFVASDLHDKEEISSFP</sequence>
<name>A0ABW3Z429_9HYPH</name>
<dbReference type="RefSeq" id="WP_378773794.1">
    <property type="nucleotide sequence ID" value="NZ_JBHTMX010000003.1"/>
</dbReference>
<reference evidence="2" key="1">
    <citation type="journal article" date="2019" name="Int. J. Syst. Evol. Microbiol.">
        <title>The Global Catalogue of Microorganisms (GCM) 10K type strain sequencing project: providing services to taxonomists for standard genome sequencing and annotation.</title>
        <authorList>
            <consortium name="The Broad Institute Genomics Platform"/>
            <consortium name="The Broad Institute Genome Sequencing Center for Infectious Disease"/>
            <person name="Wu L."/>
            <person name="Ma J."/>
        </authorList>
    </citation>
    <scope>NUCLEOTIDE SEQUENCE [LARGE SCALE GENOMIC DNA]</scope>
    <source>
        <strain evidence="2">CCUG 61696</strain>
    </source>
</reference>
<protein>
    <submittedName>
        <fullName evidence="1">DUF4279 domain-containing protein</fullName>
    </submittedName>
</protein>
<keyword evidence="2" id="KW-1185">Reference proteome</keyword>
<evidence type="ECO:0000313" key="2">
    <source>
        <dbReference type="Proteomes" id="UP001597171"/>
    </source>
</evidence>
<dbReference type="Pfam" id="PF14106">
    <property type="entry name" value="DUF4279"/>
    <property type="match status" value="1"/>
</dbReference>
<dbReference type="InterPro" id="IPR025459">
    <property type="entry name" value="DUF4279"/>
</dbReference>
<dbReference type="Proteomes" id="UP001597171">
    <property type="component" value="Unassembled WGS sequence"/>
</dbReference>
<proteinExistence type="predicted"/>
<dbReference type="EMBL" id="JBHTMX010000003">
    <property type="protein sequence ID" value="MFD1330625.1"/>
    <property type="molecule type" value="Genomic_DNA"/>
</dbReference>
<accession>A0ABW3Z429</accession>